<proteinExistence type="predicted"/>
<dbReference type="OrthoDB" id="447251at2759"/>
<dbReference type="NCBIfam" id="TIGR00229">
    <property type="entry name" value="sensory_box"/>
    <property type="match status" value="1"/>
</dbReference>
<feature type="region of interest" description="Disordered" evidence="4">
    <location>
        <begin position="414"/>
        <end position="443"/>
    </location>
</feature>
<comment type="caution">
    <text evidence="6">The sequence shown here is derived from an EMBL/GenBank/DDBJ whole genome shotgun (WGS) entry which is preliminary data.</text>
</comment>
<dbReference type="CDD" id="cd00130">
    <property type="entry name" value="PAS"/>
    <property type="match status" value="1"/>
</dbReference>
<dbReference type="Proteomes" id="UP000756921">
    <property type="component" value="Unassembled WGS sequence"/>
</dbReference>
<protein>
    <recommendedName>
        <fullName evidence="5">PAC domain-containing protein</fullName>
    </recommendedName>
</protein>
<evidence type="ECO:0000313" key="7">
    <source>
        <dbReference type="Proteomes" id="UP000756921"/>
    </source>
</evidence>
<feature type="compositionally biased region" description="Polar residues" evidence="4">
    <location>
        <begin position="44"/>
        <end position="58"/>
    </location>
</feature>
<evidence type="ECO:0000256" key="1">
    <source>
        <dbReference type="ARBA" id="ARBA00022630"/>
    </source>
</evidence>
<feature type="domain" description="PAC" evidence="5">
    <location>
        <begin position="320"/>
        <end position="374"/>
    </location>
</feature>
<feature type="region of interest" description="Disordered" evidence="4">
    <location>
        <begin position="684"/>
        <end position="727"/>
    </location>
</feature>
<dbReference type="PANTHER" id="PTHR47429">
    <property type="entry name" value="PROTEIN TWIN LOV 1"/>
    <property type="match status" value="1"/>
</dbReference>
<sequence>MGGTDLGHGEQPSSPTYPPSASTGVHFIRFEDDDMGGPELEDLTANTMPQSDFANSSRTYEDSGKTDSVAQEDAYSYKPARNRFSADVLNRFSMDELTSYDLNPPPPAVSEANAEYIASRLFSADHLDVILKDAHESRRFRSFLEKHRPQSAATLVRYLESQKALAAIRYANSLANVVSVTQPPQSQEPSRSSSVKSEAAVIDTQFESFAQRAVDDIVNEALSTYITYRMITVVSECLVKDITETSTPFMRDLVQGLAEVFCLSDPNQPDSPLVFASQEFYNTTQYNQDYVIGKNCRFLQGPGTSKSAVKRISTALANGQEISEILLNYRRNGQPFLNLVMMAPLMDQRGHVRYFLGAQIDITRLLEGGKGLQSLKQLFDQEKAVARMAGFRDKSSLKKLRELGGLLNEEEANIVRQRSQRNRPGSTSSVDSMSTHPMPSPGRRFIGMEDTADDNIWPARRFGPEGRLPGVYQNYLLVRPYPSLRIIFTSPALRIPGLSQSKFMDRIGGPQHIRKDLREALAQGTSVTAKVSWLTHGPGLNEHGSLADNASMATQEPPSALESRPRWIQCTPMLGSDSKPGVYMIVMVDKEEITGTLNARRNNIPPIVRSRDLTGEAWPYRESSSGHSAAQYPSKKLYADYLIREGTIGEDSSYTRQRTSRNGRASLEEDMRLRRVNAGLAMVDLNADERQERSAAGRTPSCMSRDGEQSEPHHKHNISMGVGPPTP</sequence>
<evidence type="ECO:0000259" key="5">
    <source>
        <dbReference type="PROSITE" id="PS50113"/>
    </source>
</evidence>
<dbReference type="EMBL" id="WJXW01000001">
    <property type="protein sequence ID" value="KAF9741043.1"/>
    <property type="molecule type" value="Genomic_DNA"/>
</dbReference>
<keyword evidence="7" id="KW-1185">Reference proteome</keyword>
<feature type="compositionally biased region" description="Acidic residues" evidence="4">
    <location>
        <begin position="31"/>
        <end position="42"/>
    </location>
</feature>
<keyword evidence="3" id="KW-0157">Chromophore</keyword>
<dbReference type="GO" id="GO:0005634">
    <property type="term" value="C:nucleus"/>
    <property type="evidence" value="ECO:0007669"/>
    <property type="project" value="TreeGrafter"/>
</dbReference>
<keyword evidence="1" id="KW-0285">Flavoprotein</keyword>
<dbReference type="InterPro" id="IPR000014">
    <property type="entry name" value="PAS"/>
</dbReference>
<feature type="compositionally biased region" description="Polar residues" evidence="4">
    <location>
        <begin position="422"/>
        <end position="437"/>
    </location>
</feature>
<dbReference type="PANTHER" id="PTHR47429:SF9">
    <property type="entry name" value="PAS DOMAIN-CONTAINING PROTEIN"/>
    <property type="match status" value="1"/>
</dbReference>
<dbReference type="SUPFAM" id="SSF55785">
    <property type="entry name" value="PYP-like sensor domain (PAS domain)"/>
    <property type="match status" value="1"/>
</dbReference>
<gene>
    <name evidence="6" type="ORF">PMIN01_00582</name>
</gene>
<name>A0A9P6GTN0_9PLEO</name>
<evidence type="ECO:0000256" key="4">
    <source>
        <dbReference type="SAM" id="MobiDB-lite"/>
    </source>
</evidence>
<dbReference type="InterPro" id="IPR035965">
    <property type="entry name" value="PAS-like_dom_sf"/>
</dbReference>
<reference evidence="6" key="1">
    <citation type="journal article" date="2020" name="Mol. Plant Microbe Interact.">
        <title>Genome Sequence of the Biocontrol Agent Coniothyrium minitans strain Conio (IMI 134523).</title>
        <authorList>
            <person name="Patel D."/>
            <person name="Shittu T.A."/>
            <person name="Baroncelli R."/>
            <person name="Muthumeenakshi S."/>
            <person name="Osborne T.H."/>
            <person name="Janganan T.K."/>
            <person name="Sreenivasaprasad S."/>
        </authorList>
    </citation>
    <scope>NUCLEOTIDE SEQUENCE</scope>
    <source>
        <strain evidence="6">Conio</strain>
    </source>
</reference>
<dbReference type="PROSITE" id="PS50113">
    <property type="entry name" value="PAC"/>
    <property type="match status" value="1"/>
</dbReference>
<dbReference type="Pfam" id="PF13426">
    <property type="entry name" value="PAS_9"/>
    <property type="match status" value="1"/>
</dbReference>
<feature type="region of interest" description="Disordered" evidence="4">
    <location>
        <begin position="1"/>
        <end position="71"/>
    </location>
</feature>
<organism evidence="6 7">
    <name type="scientific">Paraphaeosphaeria minitans</name>
    <dbReference type="NCBI Taxonomy" id="565426"/>
    <lineage>
        <taxon>Eukaryota</taxon>
        <taxon>Fungi</taxon>
        <taxon>Dikarya</taxon>
        <taxon>Ascomycota</taxon>
        <taxon>Pezizomycotina</taxon>
        <taxon>Dothideomycetes</taxon>
        <taxon>Pleosporomycetidae</taxon>
        <taxon>Pleosporales</taxon>
        <taxon>Massarineae</taxon>
        <taxon>Didymosphaeriaceae</taxon>
        <taxon>Paraphaeosphaeria</taxon>
    </lineage>
</organism>
<evidence type="ECO:0000313" key="6">
    <source>
        <dbReference type="EMBL" id="KAF9741043.1"/>
    </source>
</evidence>
<evidence type="ECO:0000256" key="2">
    <source>
        <dbReference type="ARBA" id="ARBA00022643"/>
    </source>
</evidence>
<dbReference type="Gene3D" id="3.30.450.20">
    <property type="entry name" value="PAS domain"/>
    <property type="match status" value="1"/>
</dbReference>
<dbReference type="InterPro" id="IPR000700">
    <property type="entry name" value="PAS-assoc_C"/>
</dbReference>
<keyword evidence="2" id="KW-0288">FMN</keyword>
<accession>A0A9P6GTN0</accession>
<dbReference type="AlphaFoldDB" id="A0A9P6GTN0"/>
<evidence type="ECO:0000256" key="3">
    <source>
        <dbReference type="ARBA" id="ARBA00022991"/>
    </source>
</evidence>